<accession>A0ABW3E2S7</accession>
<name>A0ABW3E2S7_9ACTN</name>
<evidence type="ECO:0000313" key="3">
    <source>
        <dbReference type="Proteomes" id="UP001597024"/>
    </source>
</evidence>
<dbReference type="Proteomes" id="UP001597024">
    <property type="component" value="Unassembled WGS sequence"/>
</dbReference>
<keyword evidence="3" id="KW-1185">Reference proteome</keyword>
<dbReference type="Pfam" id="PF03594">
    <property type="entry name" value="BenE"/>
    <property type="match status" value="1"/>
</dbReference>
<dbReference type="InterPro" id="IPR004711">
    <property type="entry name" value="Benzoate_Transporter"/>
</dbReference>
<organism evidence="2 3">
    <name type="scientific">Streptosporangium algeriense</name>
    <dbReference type="NCBI Taxonomy" id="1682748"/>
    <lineage>
        <taxon>Bacteria</taxon>
        <taxon>Bacillati</taxon>
        <taxon>Actinomycetota</taxon>
        <taxon>Actinomycetes</taxon>
        <taxon>Streptosporangiales</taxon>
        <taxon>Streptosporangiaceae</taxon>
        <taxon>Streptosporangium</taxon>
    </lineage>
</organism>
<feature type="non-terminal residue" evidence="2">
    <location>
        <position position="86"/>
    </location>
</feature>
<evidence type="ECO:0000256" key="1">
    <source>
        <dbReference type="SAM" id="Phobius"/>
    </source>
</evidence>
<gene>
    <name evidence="2" type="ORF">ACFQ08_38150</name>
</gene>
<keyword evidence="1" id="KW-0472">Membrane</keyword>
<feature type="transmembrane region" description="Helical" evidence="1">
    <location>
        <begin position="40"/>
        <end position="62"/>
    </location>
</feature>
<dbReference type="PANTHER" id="PTHR30199">
    <property type="entry name" value="MFS FAMILY TRANSPORTER, PREDICTED SUBSTRATE BENZOATE"/>
    <property type="match status" value="1"/>
</dbReference>
<keyword evidence="1" id="KW-1133">Transmembrane helix</keyword>
<reference evidence="3" key="1">
    <citation type="journal article" date="2019" name="Int. J. Syst. Evol. Microbiol.">
        <title>The Global Catalogue of Microorganisms (GCM) 10K type strain sequencing project: providing services to taxonomists for standard genome sequencing and annotation.</title>
        <authorList>
            <consortium name="The Broad Institute Genomics Platform"/>
            <consortium name="The Broad Institute Genome Sequencing Center for Infectious Disease"/>
            <person name="Wu L."/>
            <person name="Ma J."/>
        </authorList>
    </citation>
    <scope>NUCLEOTIDE SEQUENCE [LARGE SCALE GENOMIC DNA]</scope>
    <source>
        <strain evidence="3">CCUG 62974</strain>
    </source>
</reference>
<sequence>MSRLLQPALAGIVTALVGFASSFAVVLAGLRAVGADQSQAASGLLALCLANGVVAICLGLWWRMPITIAWSTPGAALLVATGAVER</sequence>
<comment type="caution">
    <text evidence="2">The sequence shown here is derived from an EMBL/GenBank/DDBJ whole genome shotgun (WGS) entry which is preliminary data.</text>
</comment>
<keyword evidence="1" id="KW-0812">Transmembrane</keyword>
<dbReference type="EMBL" id="JBHTHX010002414">
    <property type="protein sequence ID" value="MFD0890400.1"/>
    <property type="molecule type" value="Genomic_DNA"/>
</dbReference>
<evidence type="ECO:0000313" key="2">
    <source>
        <dbReference type="EMBL" id="MFD0890400.1"/>
    </source>
</evidence>
<dbReference type="PANTHER" id="PTHR30199:SF0">
    <property type="entry name" value="INNER MEMBRANE PROTEIN YDCO"/>
    <property type="match status" value="1"/>
</dbReference>
<protein>
    <submittedName>
        <fullName evidence="2">Benzoate/H(+) symporter BenE family transporter</fullName>
    </submittedName>
</protein>
<proteinExistence type="predicted"/>